<sequence length="949" mass="105773">MRTAHYGLEGPPHWSASQRALEAVTRERDCGGGMVIIEGRRGAGRTSILHTIYQHFRNDARYVVVEQWVRSLPLAFFERLVEVTAPDVHARLFPQLTAAFDQPEASLGPEFIDACQQVLDHWSQAGKLVVLVDDIHLADPHSQMLLSYLARRIHDTGAVMILSVPSPIPEITGDLETLLHNPVSSRVTVTPLDHAAIQYLAHSMGIYELDSTAVTALIDHTGGWLEYVVQTLRVLPDGQWPLEPGRLPLPERIVAEVMDPLRGCDQPDVWKLVCALAILEDPPGLHVLENVADTQDLILAIDQAVAIGVLHDGVLSNAYNTDQLQLRFVHPMAQRVITQQLRPSEHRLYHLRAAQYTENHGQRLLHQAAATLTRDDVLGGQIIRFAERLGRTGRWEQAARFRIAAARLMTSDSQRQSEILKGVDALVSAGQITAAVPWLPIIEAMPSSSARQSVLGHVALHQGRPADAGHLLQQARQGTTQAELQSIVALRRCLDMLCNWDAAGITESARAAAELSRPGDSSQIEALAIQGVGLAAQGLTESADESLLRAAMDSDDGPQHQRYRLCAGWVALLEGNLRTAYREFEAALPTQARGGSLRISLWAQAWLARVQFLQGDWDGALQGCLDGIRRAEHAGIEVMLPMLEWTAREIQLWRGEDPQRAWWQDTGRSQLRGYVAMEVPARMIRAVECKVKNDQEGALAALLPLTEIDPWTETQVSFWHWQPELIHALIAADRLDEAAEITEDFVRCTEHAPRFVRATAIASQARIAAARKDIDEAEQLFQQTLKLTSMDGNATYHSHYLFAYGQMLRRTGRRRDAARRLVSAREFFQNVNAASMVDRCNQELRATGMLQHREPDVAASTVGLPNETYPAVELTPQEHAISKLVVQGLTNKETARRLFIAEKTVQYHLTRIYSKFAIRSRTELARVYPNGTELFDDDEGPFRAFSENQ</sequence>
<keyword evidence="1" id="KW-0805">Transcription regulation</keyword>
<keyword evidence="2" id="KW-0238">DNA-binding</keyword>
<dbReference type="CDD" id="cd06170">
    <property type="entry name" value="LuxR_C_like"/>
    <property type="match status" value="1"/>
</dbReference>
<dbReference type="SMART" id="SM00421">
    <property type="entry name" value="HTH_LUXR"/>
    <property type="match status" value="1"/>
</dbReference>
<evidence type="ECO:0000256" key="2">
    <source>
        <dbReference type="ARBA" id="ARBA00023125"/>
    </source>
</evidence>
<dbReference type="InterPro" id="IPR011990">
    <property type="entry name" value="TPR-like_helical_dom_sf"/>
</dbReference>
<gene>
    <name evidence="6" type="ORF">A6F49_09820</name>
</gene>
<dbReference type="GO" id="GO:0006355">
    <property type="term" value="P:regulation of DNA-templated transcription"/>
    <property type="evidence" value="ECO:0007669"/>
    <property type="project" value="InterPro"/>
</dbReference>
<evidence type="ECO:0000259" key="5">
    <source>
        <dbReference type="PROSITE" id="PS50043"/>
    </source>
</evidence>
<dbReference type="PANTHER" id="PTHR44688">
    <property type="entry name" value="DNA-BINDING TRANSCRIPTIONAL ACTIVATOR DEVR_DOSR"/>
    <property type="match status" value="1"/>
</dbReference>
<dbReference type="PROSITE" id="PS50043">
    <property type="entry name" value="HTH_LUXR_2"/>
    <property type="match status" value="1"/>
</dbReference>
<dbReference type="PRINTS" id="PR00038">
    <property type="entry name" value="HTHLUXR"/>
</dbReference>
<feature type="coiled-coil region" evidence="4">
    <location>
        <begin position="760"/>
        <end position="787"/>
    </location>
</feature>
<dbReference type="PANTHER" id="PTHR44688:SF16">
    <property type="entry name" value="DNA-BINDING TRANSCRIPTIONAL ACTIVATOR DEVR_DOSR"/>
    <property type="match status" value="1"/>
</dbReference>
<dbReference type="EMBL" id="LXEY01000017">
    <property type="protein sequence ID" value="OAV61254.1"/>
    <property type="molecule type" value="Genomic_DNA"/>
</dbReference>
<dbReference type="OrthoDB" id="134933at2"/>
<dbReference type="GO" id="GO:0003677">
    <property type="term" value="F:DNA binding"/>
    <property type="evidence" value="ECO:0007669"/>
    <property type="project" value="UniProtKB-KW"/>
</dbReference>
<feature type="domain" description="HTH luxR-type" evidence="5">
    <location>
        <begin position="867"/>
        <end position="932"/>
    </location>
</feature>
<dbReference type="SUPFAM" id="SSF46894">
    <property type="entry name" value="C-terminal effector domain of the bipartite response regulators"/>
    <property type="match status" value="1"/>
</dbReference>
<dbReference type="Pfam" id="PF00196">
    <property type="entry name" value="GerE"/>
    <property type="match status" value="1"/>
</dbReference>
<dbReference type="AlphaFoldDB" id="A0A1B7LZZ5"/>
<evidence type="ECO:0000256" key="3">
    <source>
        <dbReference type="ARBA" id="ARBA00023163"/>
    </source>
</evidence>
<evidence type="ECO:0000256" key="1">
    <source>
        <dbReference type="ARBA" id="ARBA00023015"/>
    </source>
</evidence>
<dbReference type="STRING" id="1837282.A6F49_09820"/>
<dbReference type="Gene3D" id="1.10.10.10">
    <property type="entry name" value="Winged helix-like DNA-binding domain superfamily/Winged helix DNA-binding domain"/>
    <property type="match status" value="1"/>
</dbReference>
<proteinExistence type="predicted"/>
<evidence type="ECO:0000313" key="7">
    <source>
        <dbReference type="Proteomes" id="UP000078292"/>
    </source>
</evidence>
<dbReference type="InterPro" id="IPR027417">
    <property type="entry name" value="P-loop_NTPase"/>
</dbReference>
<dbReference type="Pfam" id="PF13191">
    <property type="entry name" value="AAA_16"/>
    <property type="match status" value="1"/>
</dbReference>
<keyword evidence="3" id="KW-0804">Transcription</keyword>
<evidence type="ECO:0000256" key="4">
    <source>
        <dbReference type="SAM" id="Coils"/>
    </source>
</evidence>
<keyword evidence="4" id="KW-0175">Coiled coil</keyword>
<dbReference type="InterPro" id="IPR016032">
    <property type="entry name" value="Sig_transdc_resp-reg_C-effctor"/>
</dbReference>
<accession>A0A1B7LZZ5</accession>
<dbReference type="Gene3D" id="3.40.50.300">
    <property type="entry name" value="P-loop containing nucleotide triphosphate hydrolases"/>
    <property type="match status" value="1"/>
</dbReference>
<dbReference type="InterPro" id="IPR000792">
    <property type="entry name" value="Tscrpt_reg_LuxR_C"/>
</dbReference>
<reference evidence="6 7" key="1">
    <citation type="submission" date="2016-04" db="EMBL/GenBank/DDBJ databases">
        <title>First whole genome shotgun sequence of the bacterium Enteractinococcus sp. strain UASWS1574.</title>
        <authorList>
            <person name="Crovadore J."/>
            <person name="Chablais R."/>
            <person name="Lefort F."/>
        </authorList>
    </citation>
    <scope>NUCLEOTIDE SEQUENCE [LARGE SCALE GENOMIC DNA]</scope>
    <source>
        <strain evidence="6 7">UASWS1574</strain>
    </source>
</reference>
<dbReference type="Proteomes" id="UP000078292">
    <property type="component" value="Unassembled WGS sequence"/>
</dbReference>
<keyword evidence="7" id="KW-1185">Reference proteome</keyword>
<comment type="caution">
    <text evidence="6">The sequence shown here is derived from an EMBL/GenBank/DDBJ whole genome shotgun (WGS) entry which is preliminary data.</text>
</comment>
<dbReference type="Gene3D" id="1.25.40.10">
    <property type="entry name" value="Tetratricopeptide repeat domain"/>
    <property type="match status" value="1"/>
</dbReference>
<dbReference type="InterPro" id="IPR036388">
    <property type="entry name" value="WH-like_DNA-bd_sf"/>
</dbReference>
<dbReference type="SUPFAM" id="SSF48452">
    <property type="entry name" value="TPR-like"/>
    <property type="match status" value="2"/>
</dbReference>
<name>A0A1B7LZZ5_9MICC</name>
<protein>
    <recommendedName>
        <fullName evidence="5">HTH luxR-type domain-containing protein</fullName>
    </recommendedName>
</protein>
<dbReference type="InterPro" id="IPR041664">
    <property type="entry name" value="AAA_16"/>
</dbReference>
<organism evidence="6 7">
    <name type="scientific">Enteractinococcus helveticum</name>
    <dbReference type="NCBI Taxonomy" id="1837282"/>
    <lineage>
        <taxon>Bacteria</taxon>
        <taxon>Bacillati</taxon>
        <taxon>Actinomycetota</taxon>
        <taxon>Actinomycetes</taxon>
        <taxon>Micrococcales</taxon>
        <taxon>Micrococcaceae</taxon>
    </lineage>
</organism>
<dbReference type="SUPFAM" id="SSF52540">
    <property type="entry name" value="P-loop containing nucleoside triphosphate hydrolases"/>
    <property type="match status" value="1"/>
</dbReference>
<dbReference type="RefSeq" id="WP_043057709.1">
    <property type="nucleotide sequence ID" value="NZ_LXEY01000017.1"/>
</dbReference>
<evidence type="ECO:0000313" key="6">
    <source>
        <dbReference type="EMBL" id="OAV61254.1"/>
    </source>
</evidence>